<dbReference type="PANTHER" id="PTHR38480:SF1">
    <property type="entry name" value="SLR0254 PROTEIN"/>
    <property type="match status" value="1"/>
</dbReference>
<evidence type="ECO:0000256" key="2">
    <source>
        <dbReference type="ARBA" id="ARBA00022692"/>
    </source>
</evidence>
<sequence length="241" mass="27936">MASIKIPTSFNIDLEFETANLFQRFLGWLLDTLIRLVYCIALGYTVYNMQLGEVTSYVVYFFLGVLPMLFYFLVLEIIMNGQTPGKLIMNIKVRNMQGGKPSISQHLIRWLFRMLETPYIFWNGIIPIIAMLRSPYDQRLGDIVAGTIVVSTKTKASLNDTIFRDMSAVDYQPHFPQILKLSDRDMNKIKTLMDQAIKSNNPELAARVAYRVRDVLEIKTDMQPVEFLETVLNDYNYYTTR</sequence>
<feature type="transmembrane region" description="Helical" evidence="5">
    <location>
        <begin position="25"/>
        <end position="47"/>
    </location>
</feature>
<feature type="domain" description="RDD" evidence="6">
    <location>
        <begin position="18"/>
        <end position="146"/>
    </location>
</feature>
<evidence type="ECO:0000313" key="7">
    <source>
        <dbReference type="EMBL" id="PSL29683.1"/>
    </source>
</evidence>
<gene>
    <name evidence="7" type="ORF">CLV42_10610</name>
</gene>
<dbReference type="Proteomes" id="UP000240978">
    <property type="component" value="Unassembled WGS sequence"/>
</dbReference>
<evidence type="ECO:0000256" key="1">
    <source>
        <dbReference type="ARBA" id="ARBA00004141"/>
    </source>
</evidence>
<evidence type="ECO:0000259" key="6">
    <source>
        <dbReference type="Pfam" id="PF06271"/>
    </source>
</evidence>
<keyword evidence="2 5" id="KW-0812">Transmembrane</keyword>
<protein>
    <submittedName>
        <fullName evidence="7">Putative RDD family membrane protein YckC</fullName>
    </submittedName>
</protein>
<comment type="caution">
    <text evidence="7">The sequence shown here is derived from an EMBL/GenBank/DDBJ whole genome shotgun (WGS) entry which is preliminary data.</text>
</comment>
<evidence type="ECO:0000313" key="8">
    <source>
        <dbReference type="Proteomes" id="UP000240978"/>
    </source>
</evidence>
<reference evidence="7 8" key="1">
    <citation type="submission" date="2018-03" db="EMBL/GenBank/DDBJ databases">
        <title>Genomic Encyclopedia of Archaeal and Bacterial Type Strains, Phase II (KMG-II): from individual species to whole genera.</title>
        <authorList>
            <person name="Goeker M."/>
        </authorList>
    </citation>
    <scope>NUCLEOTIDE SEQUENCE [LARGE SCALE GENOMIC DNA]</scope>
    <source>
        <strain evidence="7 8">DSM 18107</strain>
    </source>
</reference>
<dbReference type="GO" id="GO:0016020">
    <property type="term" value="C:membrane"/>
    <property type="evidence" value="ECO:0007669"/>
    <property type="project" value="UniProtKB-SubCell"/>
</dbReference>
<dbReference type="InterPro" id="IPR010432">
    <property type="entry name" value="RDD"/>
</dbReference>
<feature type="transmembrane region" description="Helical" evidence="5">
    <location>
        <begin position="59"/>
        <end position="79"/>
    </location>
</feature>
<keyword evidence="4 5" id="KW-0472">Membrane</keyword>
<evidence type="ECO:0000256" key="4">
    <source>
        <dbReference type="ARBA" id="ARBA00023136"/>
    </source>
</evidence>
<dbReference type="Pfam" id="PF06271">
    <property type="entry name" value="RDD"/>
    <property type="match status" value="1"/>
</dbReference>
<dbReference type="OrthoDB" id="9814143at2"/>
<proteinExistence type="predicted"/>
<keyword evidence="3 5" id="KW-1133">Transmembrane helix</keyword>
<organism evidence="7 8">
    <name type="scientific">Chitinophaga ginsengisoli</name>
    <dbReference type="NCBI Taxonomy" id="363837"/>
    <lineage>
        <taxon>Bacteria</taxon>
        <taxon>Pseudomonadati</taxon>
        <taxon>Bacteroidota</taxon>
        <taxon>Chitinophagia</taxon>
        <taxon>Chitinophagales</taxon>
        <taxon>Chitinophagaceae</taxon>
        <taxon>Chitinophaga</taxon>
    </lineage>
</organism>
<comment type="subcellular location">
    <subcellularLocation>
        <location evidence="1">Membrane</location>
        <topology evidence="1">Multi-pass membrane protein</topology>
    </subcellularLocation>
</comment>
<dbReference type="RefSeq" id="WP_106602902.1">
    <property type="nucleotide sequence ID" value="NZ_PYGK01000006.1"/>
</dbReference>
<dbReference type="AlphaFoldDB" id="A0A2P8G6S3"/>
<name>A0A2P8G6S3_9BACT</name>
<dbReference type="PANTHER" id="PTHR38480">
    <property type="entry name" value="SLR0254 PROTEIN"/>
    <property type="match status" value="1"/>
</dbReference>
<accession>A0A2P8G6S3</accession>
<evidence type="ECO:0000256" key="5">
    <source>
        <dbReference type="SAM" id="Phobius"/>
    </source>
</evidence>
<keyword evidence="8" id="KW-1185">Reference proteome</keyword>
<evidence type="ECO:0000256" key="3">
    <source>
        <dbReference type="ARBA" id="ARBA00022989"/>
    </source>
</evidence>
<dbReference type="EMBL" id="PYGK01000006">
    <property type="protein sequence ID" value="PSL29683.1"/>
    <property type="molecule type" value="Genomic_DNA"/>
</dbReference>